<dbReference type="InterPro" id="IPR040151">
    <property type="entry name" value="Gfd2/YDR514C-like"/>
</dbReference>
<dbReference type="Gene3D" id="3.30.420.10">
    <property type="entry name" value="Ribonuclease H-like superfamily/Ribonuclease H"/>
    <property type="match status" value="1"/>
</dbReference>
<feature type="domain" description="Gfd2/YDR514C-like C-terminal" evidence="1">
    <location>
        <begin position="156"/>
        <end position="350"/>
    </location>
</feature>
<dbReference type="InterPro" id="IPR012337">
    <property type="entry name" value="RNaseH-like_sf"/>
</dbReference>
<proteinExistence type="predicted"/>
<keyword evidence="3" id="KW-1185">Reference proteome</keyword>
<dbReference type="Proteomes" id="UP000813824">
    <property type="component" value="Unassembled WGS sequence"/>
</dbReference>
<comment type="caution">
    <text evidence="2">The sequence shown here is derived from an EMBL/GenBank/DDBJ whole genome shotgun (WGS) entry which is preliminary data.</text>
</comment>
<dbReference type="Pfam" id="PF21762">
    <property type="entry name" value="DEDDh_C"/>
    <property type="match status" value="1"/>
</dbReference>
<dbReference type="PANTHER" id="PTHR28083:SF1">
    <property type="entry name" value="GOOD FOR FULL DBP5 ACTIVITY PROTEIN 2"/>
    <property type="match status" value="1"/>
</dbReference>
<dbReference type="SUPFAM" id="SSF53098">
    <property type="entry name" value="Ribonuclease H-like"/>
    <property type="match status" value="1"/>
</dbReference>
<gene>
    <name evidence="2" type="ORF">BXZ70DRAFT_858374</name>
</gene>
<feature type="non-terminal residue" evidence="2">
    <location>
        <position position="1"/>
    </location>
</feature>
<protein>
    <recommendedName>
        <fullName evidence="1">Gfd2/YDR514C-like C-terminal domain-containing protein</fullName>
    </recommendedName>
</protein>
<organism evidence="2 3">
    <name type="scientific">Cristinia sonorae</name>
    <dbReference type="NCBI Taxonomy" id="1940300"/>
    <lineage>
        <taxon>Eukaryota</taxon>
        <taxon>Fungi</taxon>
        <taxon>Dikarya</taxon>
        <taxon>Basidiomycota</taxon>
        <taxon>Agaricomycotina</taxon>
        <taxon>Agaricomycetes</taxon>
        <taxon>Agaricomycetidae</taxon>
        <taxon>Agaricales</taxon>
        <taxon>Pleurotineae</taxon>
        <taxon>Stephanosporaceae</taxon>
        <taxon>Cristinia</taxon>
    </lineage>
</organism>
<evidence type="ECO:0000313" key="2">
    <source>
        <dbReference type="EMBL" id="KAH8094739.1"/>
    </source>
</evidence>
<accession>A0A8K0UJQ2</accession>
<dbReference type="PANTHER" id="PTHR28083">
    <property type="entry name" value="GOOD FOR FULL DBP5 ACTIVITY PROTEIN 2"/>
    <property type="match status" value="1"/>
</dbReference>
<dbReference type="GO" id="GO:0005634">
    <property type="term" value="C:nucleus"/>
    <property type="evidence" value="ECO:0007669"/>
    <property type="project" value="TreeGrafter"/>
</dbReference>
<evidence type="ECO:0000313" key="3">
    <source>
        <dbReference type="Proteomes" id="UP000813824"/>
    </source>
</evidence>
<dbReference type="AlphaFoldDB" id="A0A8K0UJQ2"/>
<dbReference type="InterPro" id="IPR048519">
    <property type="entry name" value="Gfd2/YDR514C-like_C"/>
</dbReference>
<dbReference type="OrthoDB" id="5953249at2759"/>
<sequence length="362" mass="41031">MSDFNLVDPRGWEYDLQSVYAAYLGYFQLHNVPWYERTWGGLFESFEDFLTFSWPVITVTDCATGRPHIVTRLTSIGAFIKMIKTRFGETLPMVDNILKIRPFETSQRHLRTITDYTAYKKLYSTLPAVALTALKARVRAGEPKALRDLWDSKEKTFLAIDFEWSERNQSSCSEWGYAAARCGHLDANGIWPPDPEPNYRRGHYIVTEYVDKIRNKHRPNFPWAFGDSQQIPKAKTPQILQAILSTMCSPDIETTANTLVLVGHGVSGDLYQMEQMKIKIPHNVLVIDTSVYERVLFNSGARGPMKDPSGQPRAQGSTLSLTNLLLSLGVDIQCQMHNAGNDAFMTLLALQLLLDPHNTKIP</sequence>
<name>A0A8K0UJQ2_9AGAR</name>
<reference evidence="2" key="1">
    <citation type="journal article" date="2021" name="New Phytol.">
        <title>Evolutionary innovations through gain and loss of genes in the ectomycorrhizal Boletales.</title>
        <authorList>
            <person name="Wu G."/>
            <person name="Miyauchi S."/>
            <person name="Morin E."/>
            <person name="Kuo A."/>
            <person name="Drula E."/>
            <person name="Varga T."/>
            <person name="Kohler A."/>
            <person name="Feng B."/>
            <person name="Cao Y."/>
            <person name="Lipzen A."/>
            <person name="Daum C."/>
            <person name="Hundley H."/>
            <person name="Pangilinan J."/>
            <person name="Johnson J."/>
            <person name="Barry K."/>
            <person name="LaButti K."/>
            <person name="Ng V."/>
            <person name="Ahrendt S."/>
            <person name="Min B."/>
            <person name="Choi I.G."/>
            <person name="Park H."/>
            <person name="Plett J.M."/>
            <person name="Magnuson J."/>
            <person name="Spatafora J.W."/>
            <person name="Nagy L.G."/>
            <person name="Henrissat B."/>
            <person name="Grigoriev I.V."/>
            <person name="Yang Z.L."/>
            <person name="Xu J."/>
            <person name="Martin F.M."/>
        </authorList>
    </citation>
    <scope>NUCLEOTIDE SEQUENCE</scope>
    <source>
        <strain evidence="2">KKN 215</strain>
    </source>
</reference>
<dbReference type="InterPro" id="IPR036397">
    <property type="entry name" value="RNaseH_sf"/>
</dbReference>
<evidence type="ECO:0000259" key="1">
    <source>
        <dbReference type="Pfam" id="PF21762"/>
    </source>
</evidence>
<dbReference type="EMBL" id="JAEVFJ010000025">
    <property type="protein sequence ID" value="KAH8094739.1"/>
    <property type="molecule type" value="Genomic_DNA"/>
</dbReference>
<dbReference type="GO" id="GO:0003676">
    <property type="term" value="F:nucleic acid binding"/>
    <property type="evidence" value="ECO:0007669"/>
    <property type="project" value="InterPro"/>
</dbReference>